<proteinExistence type="predicted"/>
<name>A0A2G5DEZ1_AQUCA</name>
<feature type="compositionally biased region" description="Polar residues" evidence="5">
    <location>
        <begin position="1"/>
        <end position="10"/>
    </location>
</feature>
<reference evidence="7 8" key="1">
    <citation type="submission" date="2017-09" db="EMBL/GenBank/DDBJ databases">
        <title>WGS assembly of Aquilegia coerulea Goldsmith.</title>
        <authorList>
            <person name="Hodges S."/>
            <person name="Kramer E."/>
            <person name="Nordborg M."/>
            <person name="Tomkins J."/>
            <person name="Borevitz J."/>
            <person name="Derieg N."/>
            <person name="Yan J."/>
            <person name="Mihaltcheva S."/>
            <person name="Hayes R.D."/>
            <person name="Rokhsar D."/>
        </authorList>
    </citation>
    <scope>NUCLEOTIDE SEQUENCE [LARGE SCALE GENOMIC DNA]</scope>
    <source>
        <strain evidence="8">cv. Goldsmith</strain>
    </source>
</reference>
<feature type="region of interest" description="Disordered" evidence="5">
    <location>
        <begin position="1"/>
        <end position="34"/>
    </location>
</feature>
<dbReference type="InterPro" id="IPR052788">
    <property type="entry name" value="RING-type_E3_ligase_ATL"/>
</dbReference>
<dbReference type="PANTHER" id="PTHR45798:SF88">
    <property type="entry name" value="RING-H2 FINGER PROTEIN ATL61-RELATED"/>
    <property type="match status" value="1"/>
</dbReference>
<feature type="compositionally biased region" description="Polar residues" evidence="5">
    <location>
        <begin position="18"/>
        <end position="32"/>
    </location>
</feature>
<dbReference type="SUPFAM" id="SSF57850">
    <property type="entry name" value="RING/U-box"/>
    <property type="match status" value="1"/>
</dbReference>
<dbReference type="InterPro" id="IPR001841">
    <property type="entry name" value="Znf_RING"/>
</dbReference>
<sequence length="193" mass="22238">MSNSTNNRSAVTERRRSGSNSDARVPNYNNFSRFPLHPPSPMRIVVPGDEMAPQVNPRLRQFIQESPPRIRGQWNMQLASEEGESSRLTREEQKRALKKLMKQVYNPHPKNTSSFGKLEEEQDDDEKSCAICLEDFVPKQEVLVTLCNHMFHKTCIVRWVKSNGQCPVCRIVIGEQRLHCLSTTTTTIWLLMI</sequence>
<dbReference type="SMART" id="SM00184">
    <property type="entry name" value="RING"/>
    <property type="match status" value="1"/>
</dbReference>
<evidence type="ECO:0000256" key="3">
    <source>
        <dbReference type="ARBA" id="ARBA00022833"/>
    </source>
</evidence>
<keyword evidence="1" id="KW-0479">Metal-binding</keyword>
<keyword evidence="3" id="KW-0862">Zinc</keyword>
<dbReference type="OrthoDB" id="8062037at2759"/>
<evidence type="ECO:0000256" key="4">
    <source>
        <dbReference type="PROSITE-ProRule" id="PRU00175"/>
    </source>
</evidence>
<organism evidence="7 8">
    <name type="scientific">Aquilegia coerulea</name>
    <name type="common">Rocky mountain columbine</name>
    <dbReference type="NCBI Taxonomy" id="218851"/>
    <lineage>
        <taxon>Eukaryota</taxon>
        <taxon>Viridiplantae</taxon>
        <taxon>Streptophyta</taxon>
        <taxon>Embryophyta</taxon>
        <taxon>Tracheophyta</taxon>
        <taxon>Spermatophyta</taxon>
        <taxon>Magnoliopsida</taxon>
        <taxon>Ranunculales</taxon>
        <taxon>Ranunculaceae</taxon>
        <taxon>Thalictroideae</taxon>
        <taxon>Aquilegia</taxon>
    </lineage>
</organism>
<dbReference type="PROSITE" id="PS50089">
    <property type="entry name" value="ZF_RING_2"/>
    <property type="match status" value="1"/>
</dbReference>
<protein>
    <recommendedName>
        <fullName evidence="6">RING-type domain-containing protein</fullName>
    </recommendedName>
</protein>
<dbReference type="Proteomes" id="UP000230069">
    <property type="component" value="Unassembled WGS sequence"/>
</dbReference>
<dbReference type="InParanoid" id="A0A2G5DEZ1"/>
<dbReference type="EMBL" id="KZ305038">
    <property type="protein sequence ID" value="PIA42081.1"/>
    <property type="molecule type" value="Genomic_DNA"/>
</dbReference>
<keyword evidence="2 4" id="KW-0863">Zinc-finger</keyword>
<dbReference type="Gene3D" id="3.30.40.10">
    <property type="entry name" value="Zinc/RING finger domain, C3HC4 (zinc finger)"/>
    <property type="match status" value="1"/>
</dbReference>
<accession>A0A2G5DEZ1</accession>
<evidence type="ECO:0000313" key="8">
    <source>
        <dbReference type="Proteomes" id="UP000230069"/>
    </source>
</evidence>
<evidence type="ECO:0000256" key="5">
    <source>
        <dbReference type="SAM" id="MobiDB-lite"/>
    </source>
</evidence>
<keyword evidence="8" id="KW-1185">Reference proteome</keyword>
<dbReference type="PANTHER" id="PTHR45798">
    <property type="entry name" value="RING-H2 FINGER PROTEIN ATL61-RELATED-RELATED"/>
    <property type="match status" value="1"/>
</dbReference>
<dbReference type="InterPro" id="IPR013083">
    <property type="entry name" value="Znf_RING/FYVE/PHD"/>
</dbReference>
<evidence type="ECO:0000259" key="6">
    <source>
        <dbReference type="PROSITE" id="PS50089"/>
    </source>
</evidence>
<evidence type="ECO:0000256" key="2">
    <source>
        <dbReference type="ARBA" id="ARBA00022771"/>
    </source>
</evidence>
<dbReference type="AlphaFoldDB" id="A0A2G5DEZ1"/>
<gene>
    <name evidence="7" type="ORF">AQUCO_02100145v1</name>
</gene>
<evidence type="ECO:0000256" key="1">
    <source>
        <dbReference type="ARBA" id="ARBA00022723"/>
    </source>
</evidence>
<feature type="domain" description="RING-type" evidence="6">
    <location>
        <begin position="129"/>
        <end position="170"/>
    </location>
</feature>
<dbReference type="Pfam" id="PF13639">
    <property type="entry name" value="zf-RING_2"/>
    <property type="match status" value="1"/>
</dbReference>
<dbReference type="GO" id="GO:0008270">
    <property type="term" value="F:zinc ion binding"/>
    <property type="evidence" value="ECO:0007669"/>
    <property type="project" value="UniProtKB-KW"/>
</dbReference>
<dbReference type="STRING" id="218851.A0A2G5DEZ1"/>
<evidence type="ECO:0000313" key="7">
    <source>
        <dbReference type="EMBL" id="PIA42081.1"/>
    </source>
</evidence>